<feature type="compositionally biased region" description="Basic residues" evidence="1">
    <location>
        <begin position="390"/>
        <end position="407"/>
    </location>
</feature>
<dbReference type="AlphaFoldDB" id="A0A8H7TIH0"/>
<gene>
    <name evidence="2" type="ORF">IFR04_006820</name>
</gene>
<accession>A0A8H7TIH0</accession>
<organism evidence="2 3">
    <name type="scientific">Cadophora malorum</name>
    <dbReference type="NCBI Taxonomy" id="108018"/>
    <lineage>
        <taxon>Eukaryota</taxon>
        <taxon>Fungi</taxon>
        <taxon>Dikarya</taxon>
        <taxon>Ascomycota</taxon>
        <taxon>Pezizomycotina</taxon>
        <taxon>Leotiomycetes</taxon>
        <taxon>Helotiales</taxon>
        <taxon>Ploettnerulaceae</taxon>
        <taxon>Cadophora</taxon>
    </lineage>
</organism>
<feature type="region of interest" description="Disordered" evidence="1">
    <location>
        <begin position="127"/>
        <end position="149"/>
    </location>
</feature>
<comment type="caution">
    <text evidence="2">The sequence shown here is derived from an EMBL/GenBank/DDBJ whole genome shotgun (WGS) entry which is preliminary data.</text>
</comment>
<proteinExistence type="predicted"/>
<feature type="region of interest" description="Disordered" evidence="1">
    <location>
        <begin position="278"/>
        <end position="328"/>
    </location>
</feature>
<evidence type="ECO:0000313" key="2">
    <source>
        <dbReference type="EMBL" id="KAG4420061.1"/>
    </source>
</evidence>
<evidence type="ECO:0008006" key="4">
    <source>
        <dbReference type="Google" id="ProtNLM"/>
    </source>
</evidence>
<sequence>MAVVFAKDRQMHTRHQADLVNLDVSITIYNTSALSNPSNPLIIYLPPTGIHLKSTHPPLPSYLLSPRTTLASINYRWNAASQPTNPSSPKPLSSNPSYAHHPFPTPLHDTLAGYNFLLSSFLPRYSTSTSPTPTDSNRSGRQSLYAPTSPLPTQRPILIYGSFLGGTLATSLALTENFTSRILPTKIIGLITKDAVFDWTNIVTSPPPLTSQDPPSEPEYRSHPVSKQNHPEAGWHSNILHSLKTQLFSSPASAFDSFASPTLFFRTSGLAIPQTWVTEEEPSFPSTSTSSSLSPSEAKDHWPSGQDDLSPTPVPTRESISSTLTTARDREAEAQVNLANRISQLHISLPSRPSHLKFPPSTSPGLKIPFSLFMYTPSPSPSSSSSPPSKSKRKCKPKSKPPKKAHRKDTNADTDTETTPTPASQAKTLASLMRRSVFLHEFAGRKVWDEELDPEGASEARCKTVALLREGAGERDGDGESAGDGDGKAGTDREAEIVGAWLDELLG</sequence>
<name>A0A8H7TIH0_9HELO</name>
<keyword evidence="3" id="KW-1185">Reference proteome</keyword>
<feature type="compositionally biased region" description="Low complexity" evidence="1">
    <location>
        <begin position="127"/>
        <end position="136"/>
    </location>
</feature>
<protein>
    <recommendedName>
        <fullName evidence="4">Alpha/beta hydrolase fold-3 domain-containing protein</fullName>
    </recommendedName>
</protein>
<dbReference type="OrthoDB" id="5396420at2759"/>
<feature type="compositionally biased region" description="Low complexity" evidence="1">
    <location>
        <begin position="83"/>
        <end position="97"/>
    </location>
</feature>
<dbReference type="Gene3D" id="3.40.50.1820">
    <property type="entry name" value="alpha/beta hydrolase"/>
    <property type="match status" value="1"/>
</dbReference>
<feature type="region of interest" description="Disordered" evidence="1">
    <location>
        <begin position="206"/>
        <end position="233"/>
    </location>
</feature>
<feature type="region of interest" description="Disordered" evidence="1">
    <location>
        <begin position="470"/>
        <end position="493"/>
    </location>
</feature>
<dbReference type="Proteomes" id="UP000664132">
    <property type="component" value="Unassembled WGS sequence"/>
</dbReference>
<dbReference type="InterPro" id="IPR029058">
    <property type="entry name" value="AB_hydrolase_fold"/>
</dbReference>
<evidence type="ECO:0000313" key="3">
    <source>
        <dbReference type="Proteomes" id="UP000664132"/>
    </source>
</evidence>
<feature type="region of interest" description="Disordered" evidence="1">
    <location>
        <begin position="377"/>
        <end position="428"/>
    </location>
</feature>
<feature type="compositionally biased region" description="Low complexity" evidence="1">
    <location>
        <begin position="283"/>
        <end position="296"/>
    </location>
</feature>
<feature type="region of interest" description="Disordered" evidence="1">
    <location>
        <begin position="80"/>
        <end position="99"/>
    </location>
</feature>
<feature type="compositionally biased region" description="Polar residues" evidence="1">
    <location>
        <begin position="137"/>
        <end position="146"/>
    </location>
</feature>
<evidence type="ECO:0000256" key="1">
    <source>
        <dbReference type="SAM" id="MobiDB-lite"/>
    </source>
</evidence>
<reference evidence="2" key="1">
    <citation type="submission" date="2021-02" db="EMBL/GenBank/DDBJ databases">
        <title>Genome sequence Cadophora malorum strain M34.</title>
        <authorList>
            <person name="Stefanovic E."/>
            <person name="Vu D."/>
            <person name="Scully C."/>
            <person name="Dijksterhuis J."/>
            <person name="Roader J."/>
            <person name="Houbraken J."/>
        </authorList>
    </citation>
    <scope>NUCLEOTIDE SEQUENCE</scope>
    <source>
        <strain evidence="2">M34</strain>
    </source>
</reference>
<dbReference type="EMBL" id="JAFJYH010000092">
    <property type="protein sequence ID" value="KAG4420061.1"/>
    <property type="molecule type" value="Genomic_DNA"/>
</dbReference>